<dbReference type="InterPro" id="IPR006140">
    <property type="entry name" value="D-isomer_DH_NAD-bd"/>
</dbReference>
<dbReference type="GO" id="GO:0051287">
    <property type="term" value="F:NAD binding"/>
    <property type="evidence" value="ECO:0007669"/>
    <property type="project" value="InterPro"/>
</dbReference>
<dbReference type="PROSITE" id="PS00670">
    <property type="entry name" value="D_2_HYDROXYACID_DH_2"/>
    <property type="match status" value="1"/>
</dbReference>
<evidence type="ECO:0000256" key="3">
    <source>
        <dbReference type="ARBA" id="ARBA00023027"/>
    </source>
</evidence>
<dbReference type="CDD" id="cd05301">
    <property type="entry name" value="GDH"/>
    <property type="match status" value="1"/>
</dbReference>
<dbReference type="PANTHER" id="PTHR10996:SF283">
    <property type="entry name" value="GLYOXYLATE_HYDROXYPYRUVATE REDUCTASE B"/>
    <property type="match status" value="1"/>
</dbReference>
<dbReference type="AlphaFoldDB" id="A0A1F6TJU8"/>
<organism evidence="7 8">
    <name type="scientific">Candidatus Muproteobacteria bacterium RBG_16_65_34</name>
    <dbReference type="NCBI Taxonomy" id="1817760"/>
    <lineage>
        <taxon>Bacteria</taxon>
        <taxon>Pseudomonadati</taxon>
        <taxon>Pseudomonadota</taxon>
        <taxon>Candidatus Muproteobacteria</taxon>
    </lineage>
</organism>
<evidence type="ECO:0000259" key="5">
    <source>
        <dbReference type="Pfam" id="PF00389"/>
    </source>
</evidence>
<dbReference type="PROSITE" id="PS00671">
    <property type="entry name" value="D_2_HYDROXYACID_DH_3"/>
    <property type="match status" value="1"/>
</dbReference>
<gene>
    <name evidence="7" type="ORF">A2151_08450</name>
</gene>
<dbReference type="PROSITE" id="PS00065">
    <property type="entry name" value="D_2_HYDROXYACID_DH_1"/>
    <property type="match status" value="1"/>
</dbReference>
<dbReference type="Gene3D" id="3.40.50.720">
    <property type="entry name" value="NAD(P)-binding Rossmann-like Domain"/>
    <property type="match status" value="2"/>
</dbReference>
<dbReference type="STRING" id="1817760.A2151_08450"/>
<dbReference type="Pfam" id="PF00389">
    <property type="entry name" value="2-Hacid_dh"/>
    <property type="match status" value="1"/>
</dbReference>
<dbReference type="InterPro" id="IPR006139">
    <property type="entry name" value="D-isomer_2_OHA_DH_cat_dom"/>
</dbReference>
<evidence type="ECO:0000256" key="1">
    <source>
        <dbReference type="ARBA" id="ARBA00005854"/>
    </source>
</evidence>
<dbReference type="Pfam" id="PF02826">
    <property type="entry name" value="2-Hacid_dh_C"/>
    <property type="match status" value="1"/>
</dbReference>
<dbReference type="SUPFAM" id="SSF51735">
    <property type="entry name" value="NAD(P)-binding Rossmann-fold domains"/>
    <property type="match status" value="1"/>
</dbReference>
<dbReference type="GO" id="GO:0016618">
    <property type="term" value="F:hydroxypyruvate reductase [NAD(P)H] activity"/>
    <property type="evidence" value="ECO:0007669"/>
    <property type="project" value="TreeGrafter"/>
</dbReference>
<feature type="domain" description="D-isomer specific 2-hydroxyacid dehydrogenase catalytic" evidence="5">
    <location>
        <begin position="5"/>
        <end position="319"/>
    </location>
</feature>
<evidence type="ECO:0000256" key="4">
    <source>
        <dbReference type="RuleBase" id="RU003719"/>
    </source>
</evidence>
<dbReference type="InterPro" id="IPR029752">
    <property type="entry name" value="D-isomer_DH_CS1"/>
</dbReference>
<comment type="similarity">
    <text evidence="1 4">Belongs to the D-isomer specific 2-hydroxyacid dehydrogenase family.</text>
</comment>
<dbReference type="GO" id="GO:0005829">
    <property type="term" value="C:cytosol"/>
    <property type="evidence" value="ECO:0007669"/>
    <property type="project" value="TreeGrafter"/>
</dbReference>
<dbReference type="PANTHER" id="PTHR10996">
    <property type="entry name" value="2-HYDROXYACID DEHYDROGENASE-RELATED"/>
    <property type="match status" value="1"/>
</dbReference>
<dbReference type="InterPro" id="IPR050223">
    <property type="entry name" value="D-isomer_2-hydroxyacid_DH"/>
</dbReference>
<dbReference type="FunFam" id="3.40.50.720:FF:000203">
    <property type="entry name" value="D-3-phosphoglycerate dehydrogenase (SerA)"/>
    <property type="match status" value="1"/>
</dbReference>
<feature type="domain" description="D-isomer specific 2-hydroxyacid dehydrogenase NAD-binding" evidence="6">
    <location>
        <begin position="110"/>
        <end position="287"/>
    </location>
</feature>
<accession>A0A1F6TJU8</accession>
<dbReference type="GO" id="GO:0030267">
    <property type="term" value="F:glyoxylate reductase (NADPH) activity"/>
    <property type="evidence" value="ECO:0007669"/>
    <property type="project" value="TreeGrafter"/>
</dbReference>
<dbReference type="InterPro" id="IPR036291">
    <property type="entry name" value="NAD(P)-bd_dom_sf"/>
</dbReference>
<reference evidence="7 8" key="1">
    <citation type="journal article" date="2016" name="Nat. Commun.">
        <title>Thousands of microbial genomes shed light on interconnected biogeochemical processes in an aquifer system.</title>
        <authorList>
            <person name="Anantharaman K."/>
            <person name="Brown C.T."/>
            <person name="Hug L.A."/>
            <person name="Sharon I."/>
            <person name="Castelle C.J."/>
            <person name="Probst A.J."/>
            <person name="Thomas B.C."/>
            <person name="Singh A."/>
            <person name="Wilkins M.J."/>
            <person name="Karaoz U."/>
            <person name="Brodie E.L."/>
            <person name="Williams K.H."/>
            <person name="Hubbard S.S."/>
            <person name="Banfield J.F."/>
        </authorList>
    </citation>
    <scope>NUCLEOTIDE SEQUENCE [LARGE SCALE GENOMIC DNA]</scope>
</reference>
<comment type="caution">
    <text evidence="7">The sequence shown here is derived from an EMBL/GenBank/DDBJ whole genome shotgun (WGS) entry which is preliminary data.</text>
</comment>
<name>A0A1F6TJU8_9PROT</name>
<keyword evidence="2 4" id="KW-0560">Oxidoreductase</keyword>
<dbReference type="InterPro" id="IPR029753">
    <property type="entry name" value="D-isomer_DH_CS"/>
</dbReference>
<evidence type="ECO:0000256" key="2">
    <source>
        <dbReference type="ARBA" id="ARBA00023002"/>
    </source>
</evidence>
<evidence type="ECO:0000259" key="6">
    <source>
        <dbReference type="Pfam" id="PF02826"/>
    </source>
</evidence>
<protein>
    <submittedName>
        <fullName evidence="7">D-glycerate dehydrogenase</fullName>
    </submittedName>
</protein>
<proteinExistence type="inferred from homology"/>
<evidence type="ECO:0000313" key="7">
    <source>
        <dbReference type="EMBL" id="OGI45404.1"/>
    </source>
</evidence>
<dbReference type="SUPFAM" id="SSF52283">
    <property type="entry name" value="Formate/glycerate dehydrogenase catalytic domain-like"/>
    <property type="match status" value="1"/>
</dbReference>
<dbReference type="Proteomes" id="UP000178885">
    <property type="component" value="Unassembled WGS sequence"/>
</dbReference>
<keyword evidence="3" id="KW-0520">NAD</keyword>
<dbReference type="EMBL" id="MFSU01000107">
    <property type="protein sequence ID" value="OGI45404.1"/>
    <property type="molecule type" value="Genomic_DNA"/>
</dbReference>
<sequence length="324" mass="34923">MKPKVLVTREVFDDVLEYLRGYFDVTSNQADAPFDPGELARRLADQDGAVTVLTDRIDAALLSRCPRLRAVCNIAVGYNNFDLKALSARGVMATNTPGVLDDATADFTWSLILATARRLTEAEAWLRAGEWRGWKLKQFLGVDVHHATLGIVGLGRIGQAVARRARGFDMNVLYHNRTPLAPEVERACNATYAGLDELLSRADIVTLHVPYGPASHHLIDGARLARMKPTAILINAARGGVVDDAALIAALKEGRVAAAGLDVFEGEPALNPEFLALENVVLAPHIASATTGTRRNMAMPAAKNLVAALSGERPPNLLNPEVIK</sequence>
<evidence type="ECO:0000313" key="8">
    <source>
        <dbReference type="Proteomes" id="UP000178885"/>
    </source>
</evidence>